<name>A0ABP0F944_CLALP</name>
<feature type="compositionally biased region" description="Polar residues" evidence="1">
    <location>
        <begin position="1169"/>
        <end position="1184"/>
    </location>
</feature>
<feature type="region of interest" description="Disordered" evidence="1">
    <location>
        <begin position="1396"/>
        <end position="1447"/>
    </location>
</feature>
<keyword evidence="3" id="KW-1185">Reference proteome</keyword>
<feature type="region of interest" description="Disordered" evidence="1">
    <location>
        <begin position="1020"/>
        <end position="1052"/>
    </location>
</feature>
<feature type="compositionally biased region" description="Polar residues" evidence="1">
    <location>
        <begin position="1590"/>
        <end position="1600"/>
    </location>
</feature>
<feature type="region of interest" description="Disordered" evidence="1">
    <location>
        <begin position="1132"/>
        <end position="1195"/>
    </location>
</feature>
<feature type="compositionally biased region" description="Basic and acidic residues" evidence="1">
    <location>
        <begin position="1767"/>
        <end position="1778"/>
    </location>
</feature>
<evidence type="ECO:0000313" key="3">
    <source>
        <dbReference type="Proteomes" id="UP001642483"/>
    </source>
</evidence>
<dbReference type="EMBL" id="CAWYQH010000013">
    <property type="protein sequence ID" value="CAK8675306.1"/>
    <property type="molecule type" value="Genomic_DNA"/>
</dbReference>
<evidence type="ECO:0000313" key="2">
    <source>
        <dbReference type="EMBL" id="CAK8675306.1"/>
    </source>
</evidence>
<feature type="region of interest" description="Disordered" evidence="1">
    <location>
        <begin position="1720"/>
        <end position="1789"/>
    </location>
</feature>
<feature type="compositionally biased region" description="Low complexity" evidence="1">
    <location>
        <begin position="1305"/>
        <end position="1317"/>
    </location>
</feature>
<feature type="compositionally biased region" description="Polar residues" evidence="1">
    <location>
        <begin position="1419"/>
        <end position="1431"/>
    </location>
</feature>
<feature type="compositionally biased region" description="Polar residues" evidence="1">
    <location>
        <begin position="1087"/>
        <end position="1102"/>
    </location>
</feature>
<sequence length="2031" mass="221000">MDSNSLTGFLMMPGQSAMDVASAVQGPIHNVAVAALPQDKAVASGNQSISARKTKMRLPAGSIKSESKGDDEMLILHSNVQEKFASNLATLLNDPLAQELQCCVTYGKPCGCIRKYVLAGVHWKDNSSPNLRIALIKDKNESEIVAKDLSSITQIQLTRAKEMLDILHHAAELKKEKCYNVTSDNSDGKPLKELRGMIGLGNGRKRSKKYEDYVLEKRGKLRNEYSLCEKAAQKLLGYSINFLYKKLRTNPQKTSRLVATNKAERASKVPRHLISLQQLQEMANNQQSASQCCCRNCISWLVKQHFEKIVDWRRRLEGSGQRVAQEIVAEVLLASASLDGQNSFCQNLVHWVTGCSFKKIRRVRDHLKKDPKSLPEHGLKKYWKEKVRNQTKRAGSYSKVVLPKTEKDIEAFSGMGQLDRFPVQYDGRMSTQNSEALNTDGHISNVNNSNNRCDRLPYQLANSPKPPPNQTIHDSGMINMFSGMRQNSAFVRDDGVVYQALQRPQQNEQTNNSQIYMASNQQENNTGLLPTANNVGRNFSGQNSAQAGFGQQSVISQNNNFYSNSQNVTYDSQVTQPNYISKTLNRASETMVQSIAAQQQLIRNNPAMQNTPHRGPEHGHYQEAHSIQQESYSQQGRLKDGQPKFYSNPFIAGSADPSGNMEHAPPAYYFTTNTGNPQQDSFFHAGMAPLILAQTQQPDGNQGEQDLSMPSQFASQSFLLLSPAVPNAHDKNGNYTANDFENWKQIGMPLTPIQMYSASYLAQPGIQSEADSKNIQAWSADVPHFMFPVSDSNMALNQTCDQQNYNSNSTVNENKRQGFSQGGQPHQYFQPTLTPVAVMPTQGNSLFSNMGWFATQPSIAQSVVQDGEVKKHCISSQPYMQSEMEMEETNQSNFYENKPLGQRQGLECAVKDGYGQTTKALPLQVVSQGMPSSQNFVESSTQSQWDDARQVETQTHKPHYAQQQTMPTGSQSAQDISGNVQLLQNNQTSSSAVAKSVVNTKTTDASLPEQVNLESIDVVSTANSKQTAPLEAGKSPPRGAPIGDRSKRFSRDRLRATIDSPGLLPMTPLTPALTPVIIPVIDSKLESTNSGKEDSLSASSGKGQAMDSTVFRFPPAHVSRRVAALRMQGQTMDITKSEKSKMDKPINENQCETTYEENKTCVSDEGRDQSNTADKSQKETTQSRGSSISGLKSLPGSLGSAGSLGYIPETFMNPDSHLLIAWPNEKSLPVLSLPSGSWCDDTVTNDANKCEGQADQHLKTPTQVLNTPTHQLTPSVSQLQTPTHSLNTPQSVSTPTQTLNTPTHQLNTPTQPLNTPTDVTSPTHSTVMHVTPEDGSPVKVLLPAPAGKKRRVDAEGADVTVDKKSNEKPIRFHIFTPKDFEGGEVNVSAFRKPSEFAAGTNNVGDTCTPKRRRKRKQPYPQTNNSNQTIEIQDQDTDKSDHSADEESIVKEDANELHLVQSADNQSNLFQSSKSTIEIASNSESLVPISGSVQFPPLRTPAVLQHITPVFVQTSVPEDMSQTSCQSQPLTTPVFLHSGTLVTPSNRLNSILCKASPVQPGTSGRSSSSTPQFFTFMPASSFGTSTMFFTPDSSGKSSAKVKSNDAPEDGESLKTKFNSNKKSQLTRSVAHSAKDDALQMSSNIQVTSPVSAGNTAGATSDSSQVFSFQGSPEPKTKHKNLSTKEPVSQESLIISHNSPAKSNSGEDPVKLAMKEQTAEHLDQNYSSEDTPSVPSLVVDPPSDGESDNLKSSPKLVTNPQTISSPKETTSEENVKETSLERPSLLRSRSGGKAGLVLSLNTQSSDLTNILSPSPLNTPSGIQVITPTLGGMRIRPQPLVVAPVCLNPGNNLSNQSGTGMQVATPTLFHIISPSQVAPASPSVFVYPYPPRGFGGISSARGSGPLSGGSVGSSPAFGIIQRPGTASGNNSGSLLKSALMKKRPVFQFPPPTKAPTPTSEVEKGIVHERSKGLPEKQLDIRNRANSAPEFSENFESTVSSANEAKTIISPENKLFDKLSGVNDPCLSEAAQTDP</sequence>
<feature type="region of interest" description="Disordered" evidence="1">
    <location>
        <begin position="953"/>
        <end position="974"/>
    </location>
</feature>
<feature type="compositionally biased region" description="Low complexity" evidence="1">
    <location>
        <begin position="1185"/>
        <end position="1195"/>
    </location>
</feature>
<feature type="compositionally biased region" description="Polar residues" evidence="1">
    <location>
        <begin position="1279"/>
        <end position="1304"/>
    </location>
</feature>
<feature type="compositionally biased region" description="Basic and acidic residues" evidence="1">
    <location>
        <begin position="614"/>
        <end position="623"/>
    </location>
</feature>
<feature type="region of interest" description="Disordered" evidence="1">
    <location>
        <begin position="1087"/>
        <end position="1107"/>
    </location>
</feature>
<reference evidence="2 3" key="1">
    <citation type="submission" date="2024-02" db="EMBL/GenBank/DDBJ databases">
        <authorList>
            <person name="Daric V."/>
            <person name="Darras S."/>
        </authorList>
    </citation>
    <scope>NUCLEOTIDE SEQUENCE [LARGE SCALE GENOMIC DNA]</scope>
</reference>
<feature type="compositionally biased region" description="Basic and acidic residues" evidence="1">
    <location>
        <begin position="1156"/>
        <end position="1168"/>
    </location>
</feature>
<accession>A0ABP0F944</accession>
<feature type="compositionally biased region" description="Basic and acidic residues" evidence="1">
    <location>
        <begin position="1135"/>
        <end position="1146"/>
    </location>
</feature>
<feature type="compositionally biased region" description="Polar residues" evidence="1">
    <location>
        <begin position="1614"/>
        <end position="1628"/>
    </location>
</feature>
<feature type="region of interest" description="Disordered" evidence="1">
    <location>
        <begin position="803"/>
        <end position="823"/>
    </location>
</feature>
<feature type="compositionally biased region" description="Low complexity" evidence="1">
    <location>
        <begin position="1728"/>
        <end position="1742"/>
    </location>
</feature>
<feature type="compositionally biased region" description="Basic and acidic residues" evidence="1">
    <location>
        <begin position="1435"/>
        <end position="1447"/>
    </location>
</feature>
<organism evidence="2 3">
    <name type="scientific">Clavelina lepadiformis</name>
    <name type="common">Light-bulb sea squirt</name>
    <name type="synonym">Ascidia lepadiformis</name>
    <dbReference type="NCBI Taxonomy" id="159417"/>
    <lineage>
        <taxon>Eukaryota</taxon>
        <taxon>Metazoa</taxon>
        <taxon>Chordata</taxon>
        <taxon>Tunicata</taxon>
        <taxon>Ascidiacea</taxon>
        <taxon>Aplousobranchia</taxon>
        <taxon>Clavelinidae</taxon>
        <taxon>Clavelina</taxon>
    </lineage>
</organism>
<feature type="compositionally biased region" description="Polar residues" evidence="1">
    <location>
        <begin position="961"/>
        <end position="974"/>
    </location>
</feature>
<comment type="caution">
    <text evidence="2">The sequence shown here is derived from an EMBL/GenBank/DDBJ whole genome shotgun (WGS) entry which is preliminary data.</text>
</comment>
<feature type="region of interest" description="Disordered" evidence="1">
    <location>
        <begin position="606"/>
        <end position="658"/>
    </location>
</feature>
<feature type="compositionally biased region" description="Polar residues" evidence="1">
    <location>
        <begin position="1647"/>
        <end position="1669"/>
    </location>
</feature>
<gene>
    <name evidence="2" type="ORF">CVLEPA_LOCUS4890</name>
</gene>
<feature type="compositionally biased region" description="Polar residues" evidence="1">
    <location>
        <begin position="1748"/>
        <end position="1766"/>
    </location>
</feature>
<dbReference type="Proteomes" id="UP001642483">
    <property type="component" value="Unassembled WGS sequence"/>
</dbReference>
<feature type="region of interest" description="Disordered" evidence="1">
    <location>
        <begin position="1647"/>
        <end position="1707"/>
    </location>
</feature>
<proteinExistence type="predicted"/>
<evidence type="ECO:0000256" key="1">
    <source>
        <dbReference type="SAM" id="MobiDB-lite"/>
    </source>
</evidence>
<feature type="region of interest" description="Disordered" evidence="1">
    <location>
        <begin position="1590"/>
        <end position="1629"/>
    </location>
</feature>
<protein>
    <submittedName>
        <fullName evidence="2">Uncharacterized protein</fullName>
    </submittedName>
</protein>
<feature type="compositionally biased region" description="Polar residues" evidence="1">
    <location>
        <begin position="625"/>
        <end position="636"/>
    </location>
</feature>
<feature type="compositionally biased region" description="Polar residues" evidence="1">
    <location>
        <begin position="1318"/>
        <end position="1328"/>
    </location>
</feature>
<feature type="compositionally biased region" description="Polar residues" evidence="1">
    <location>
        <begin position="1682"/>
        <end position="1704"/>
    </location>
</feature>
<feature type="region of interest" description="Disordered" evidence="1">
    <location>
        <begin position="1279"/>
        <end position="1339"/>
    </location>
</feature>